<keyword evidence="3" id="KW-0687">Ribonucleoprotein</keyword>
<dbReference type="GO" id="GO:0022625">
    <property type="term" value="C:cytosolic large ribosomal subunit"/>
    <property type="evidence" value="ECO:0007669"/>
    <property type="project" value="InterPro"/>
</dbReference>
<feature type="compositionally biased region" description="Gly residues" evidence="4">
    <location>
        <begin position="65"/>
        <end position="77"/>
    </location>
</feature>
<dbReference type="Pfam" id="PF00428">
    <property type="entry name" value="Ribosomal_60s"/>
    <property type="match status" value="1"/>
</dbReference>
<name>A0A6S8V2J5_9STRA</name>
<dbReference type="CDD" id="cd05833">
    <property type="entry name" value="Ribosomal_P2"/>
    <property type="match status" value="1"/>
</dbReference>
<dbReference type="HAMAP" id="MF_01478">
    <property type="entry name" value="Ribosomal_L12_arch"/>
    <property type="match status" value="1"/>
</dbReference>
<feature type="region of interest" description="Disordered" evidence="4">
    <location>
        <begin position="64"/>
        <end position="113"/>
    </location>
</feature>
<dbReference type="InterPro" id="IPR027534">
    <property type="entry name" value="Ribosomal_P1/P2"/>
</dbReference>
<dbReference type="InterPro" id="IPR044076">
    <property type="entry name" value="Ribosomal_P2"/>
</dbReference>
<keyword evidence="2" id="KW-0689">Ribosomal protein</keyword>
<feature type="compositionally biased region" description="Acidic residues" evidence="4">
    <location>
        <begin position="78"/>
        <end position="96"/>
    </location>
</feature>
<evidence type="ECO:0000256" key="3">
    <source>
        <dbReference type="ARBA" id="ARBA00023274"/>
    </source>
</evidence>
<proteinExistence type="inferred from homology"/>
<dbReference type="Gene3D" id="1.10.10.1410">
    <property type="match status" value="1"/>
</dbReference>
<organism evidence="6">
    <name type="scientific">Pelagomonas calceolata</name>
    <dbReference type="NCBI Taxonomy" id="35677"/>
    <lineage>
        <taxon>Eukaryota</taxon>
        <taxon>Sar</taxon>
        <taxon>Stramenopiles</taxon>
        <taxon>Ochrophyta</taxon>
        <taxon>Pelagophyceae</taxon>
        <taxon>Pelagomonadales</taxon>
        <taxon>Pelagomonadaceae</taxon>
        <taxon>Pelagomonas</taxon>
    </lineage>
</organism>
<dbReference type="GO" id="GO:0002182">
    <property type="term" value="P:cytoplasmic translational elongation"/>
    <property type="evidence" value="ECO:0007669"/>
    <property type="project" value="InterPro"/>
</dbReference>
<dbReference type="InterPro" id="IPR038716">
    <property type="entry name" value="P1/P2_N_sf"/>
</dbReference>
<dbReference type="EMBL" id="HBIW01013836">
    <property type="protein sequence ID" value="CAE0696442.1"/>
    <property type="molecule type" value="Transcribed_RNA"/>
</dbReference>
<gene>
    <name evidence="5" type="ORF">PCAL00307_LOCUS11878</name>
    <name evidence="6" type="ORF">PCAL00307_LOCUS11880</name>
</gene>
<dbReference type="PANTHER" id="PTHR21141:SF5">
    <property type="entry name" value="LARGE RIBOSOMAL SUBUNIT PROTEIN P2"/>
    <property type="match status" value="1"/>
</dbReference>
<comment type="similarity">
    <text evidence="1">Belongs to the eukaryotic ribosomal protein P1/P2 family.</text>
</comment>
<evidence type="ECO:0000313" key="5">
    <source>
        <dbReference type="EMBL" id="CAE0696442.1"/>
    </source>
</evidence>
<dbReference type="GO" id="GO:0003735">
    <property type="term" value="F:structural constituent of ribosome"/>
    <property type="evidence" value="ECO:0007669"/>
    <property type="project" value="InterPro"/>
</dbReference>
<dbReference type="AlphaFoldDB" id="A0A6S8V2J5"/>
<dbReference type="EMBL" id="HBIW01013838">
    <property type="protein sequence ID" value="CAE0696444.1"/>
    <property type="molecule type" value="Transcribed_RNA"/>
</dbReference>
<evidence type="ECO:0000313" key="6">
    <source>
        <dbReference type="EMBL" id="CAE0696444.1"/>
    </source>
</evidence>
<dbReference type="FunFam" id="1.10.10.1410:FF:000002">
    <property type="entry name" value="60S acidic ribosomal protein P2"/>
    <property type="match status" value="1"/>
</dbReference>
<evidence type="ECO:0000256" key="1">
    <source>
        <dbReference type="ARBA" id="ARBA00005436"/>
    </source>
</evidence>
<evidence type="ECO:0008006" key="7">
    <source>
        <dbReference type="Google" id="ProtNLM"/>
    </source>
</evidence>
<sequence>MKYVSTYLMLVMGGNDSPSAADVTAALEKVGVDVDAADLKRFLAGVEGKDLAELMAAGKEKLAKFGGGGGGSGGGGDAAEEKEEEKKEEEEEEEIDMAGGMDMFGGEGGGDDY</sequence>
<feature type="compositionally biased region" description="Gly residues" evidence="4">
    <location>
        <begin position="102"/>
        <end position="113"/>
    </location>
</feature>
<reference evidence="6" key="1">
    <citation type="submission" date="2021-01" db="EMBL/GenBank/DDBJ databases">
        <authorList>
            <person name="Corre E."/>
            <person name="Pelletier E."/>
            <person name="Niang G."/>
            <person name="Scheremetjew M."/>
            <person name="Finn R."/>
            <person name="Kale V."/>
            <person name="Holt S."/>
            <person name="Cochrane G."/>
            <person name="Meng A."/>
            <person name="Brown T."/>
            <person name="Cohen L."/>
        </authorList>
    </citation>
    <scope>NUCLEOTIDE SEQUENCE</scope>
    <source>
        <strain evidence="6">CCMP1756</strain>
    </source>
</reference>
<protein>
    <recommendedName>
        <fullName evidence="7">60S acidic ribosomal protein P2</fullName>
    </recommendedName>
</protein>
<evidence type="ECO:0000256" key="2">
    <source>
        <dbReference type="ARBA" id="ARBA00022980"/>
    </source>
</evidence>
<dbReference type="PANTHER" id="PTHR21141">
    <property type="entry name" value="60S ACIDIC RIBOSOMAL PROTEIN FAMILY MEMBER"/>
    <property type="match status" value="1"/>
</dbReference>
<evidence type="ECO:0000256" key="4">
    <source>
        <dbReference type="SAM" id="MobiDB-lite"/>
    </source>
</evidence>
<accession>A0A6S8V2J5</accession>